<keyword evidence="5 7" id="KW-0319">Glycerol metabolism</keyword>
<dbReference type="Pfam" id="PF02782">
    <property type="entry name" value="FGGY_C"/>
    <property type="match status" value="1"/>
</dbReference>
<dbReference type="InterPro" id="IPR005999">
    <property type="entry name" value="Glycerol_kin"/>
</dbReference>
<dbReference type="InterPro" id="IPR000577">
    <property type="entry name" value="Carb_kinase_FGGY"/>
</dbReference>
<evidence type="ECO:0000256" key="4">
    <source>
        <dbReference type="ARBA" id="ARBA00022777"/>
    </source>
</evidence>
<dbReference type="InterPro" id="IPR018484">
    <property type="entry name" value="FGGY_N"/>
</dbReference>
<proteinExistence type="inferred from homology"/>
<comment type="function">
    <text evidence="7">Key enzyme in the regulation of glycerol uptake and metabolism. Catalyzes the phosphorylation of glycerol to yield sn-glycerol 3-phosphate.</text>
</comment>
<dbReference type="GO" id="GO:0004370">
    <property type="term" value="F:glycerol kinase activity"/>
    <property type="evidence" value="ECO:0007669"/>
    <property type="project" value="UniProtKB-EC"/>
</dbReference>
<feature type="domain" description="Carbohydrate kinase FGGY C-terminal" evidence="10">
    <location>
        <begin position="257"/>
        <end position="451"/>
    </location>
</feature>
<feature type="binding site" evidence="7">
    <location>
        <position position="306"/>
    </location>
    <ligand>
        <name>ADP</name>
        <dbReference type="ChEBI" id="CHEBI:456216"/>
    </ligand>
</feature>
<feature type="binding site" evidence="7">
    <location>
        <position position="16"/>
    </location>
    <ligand>
        <name>ADP</name>
        <dbReference type="ChEBI" id="CHEBI:456216"/>
    </ligand>
</feature>
<protein>
    <recommendedName>
        <fullName evidence="7">Glycerol kinase</fullName>
        <ecNumber evidence="7">2.7.1.30</ecNumber>
    </recommendedName>
    <alternativeName>
        <fullName evidence="7">ATP:glycerol 3-phosphotransferase</fullName>
    </alternativeName>
    <alternativeName>
        <fullName evidence="7">Glycerokinase</fullName>
        <shortName evidence="7">GK</shortName>
    </alternativeName>
</protein>
<organism evidence="11 12">
    <name type="scientific">Nocardia jiangsuensis</name>
    <dbReference type="NCBI Taxonomy" id="1691563"/>
    <lineage>
        <taxon>Bacteria</taxon>
        <taxon>Bacillati</taxon>
        <taxon>Actinomycetota</taxon>
        <taxon>Actinomycetes</taxon>
        <taxon>Mycobacteriales</taxon>
        <taxon>Nocardiaceae</taxon>
        <taxon>Nocardia</taxon>
    </lineage>
</organism>
<feature type="binding site" evidence="7">
    <location>
        <position position="240"/>
    </location>
    <ligand>
        <name>sn-glycerol 3-phosphate</name>
        <dbReference type="ChEBI" id="CHEBI:57597"/>
    </ligand>
</feature>
<dbReference type="PANTHER" id="PTHR10196:SF69">
    <property type="entry name" value="GLYCEROL KINASE"/>
    <property type="match status" value="1"/>
</dbReference>
<feature type="binding site" evidence="7">
    <location>
        <position position="262"/>
    </location>
    <ligand>
        <name>ADP</name>
        <dbReference type="ChEBI" id="CHEBI:456216"/>
    </ligand>
</feature>
<keyword evidence="4 7" id="KW-0418">Kinase</keyword>
<dbReference type="Pfam" id="PF00370">
    <property type="entry name" value="FGGY_N"/>
    <property type="match status" value="1"/>
</dbReference>
<feature type="binding site" evidence="7">
    <location>
        <position position="12"/>
    </location>
    <ligand>
        <name>ATP</name>
        <dbReference type="ChEBI" id="CHEBI:30616"/>
    </ligand>
</feature>
<dbReference type="EMBL" id="JBHSAX010000017">
    <property type="protein sequence ID" value="MFC3964710.1"/>
    <property type="molecule type" value="Genomic_DNA"/>
</dbReference>
<feature type="binding site" evidence="7">
    <location>
        <position position="241"/>
    </location>
    <ligand>
        <name>glycerol</name>
        <dbReference type="ChEBI" id="CHEBI:17754"/>
    </ligand>
</feature>
<comment type="activity regulation">
    <text evidence="7">Inhibited by fructose 1,6-bisphosphate (FBP).</text>
</comment>
<name>A0ABV8DX37_9NOCA</name>
<feature type="binding site" evidence="7">
    <location>
        <position position="310"/>
    </location>
    <ligand>
        <name>ATP</name>
        <dbReference type="ChEBI" id="CHEBI:30616"/>
    </ligand>
</feature>
<evidence type="ECO:0000256" key="7">
    <source>
        <dbReference type="HAMAP-Rule" id="MF_00186"/>
    </source>
</evidence>
<evidence type="ECO:0000256" key="6">
    <source>
        <dbReference type="ARBA" id="ARBA00022840"/>
    </source>
</evidence>
<evidence type="ECO:0000256" key="5">
    <source>
        <dbReference type="ARBA" id="ARBA00022798"/>
    </source>
</evidence>
<feature type="binding site" evidence="7">
    <location>
        <position position="12"/>
    </location>
    <ligand>
        <name>ADP</name>
        <dbReference type="ChEBI" id="CHEBI:456216"/>
    </ligand>
</feature>
<feature type="domain" description="Carbohydrate kinase FGGY N-terminal" evidence="9">
    <location>
        <begin position="4"/>
        <end position="247"/>
    </location>
</feature>
<evidence type="ECO:0000259" key="9">
    <source>
        <dbReference type="Pfam" id="PF00370"/>
    </source>
</evidence>
<feature type="binding site" evidence="7">
    <location>
        <position position="82"/>
    </location>
    <ligand>
        <name>sn-glycerol 3-phosphate</name>
        <dbReference type="ChEBI" id="CHEBI:57597"/>
    </ligand>
</feature>
<sequence>MRRYVAAIDQGTTSSRCIVFDRGGAVIGVAQREHEQIFPRPGWVEHDAETLWRNTEAVVTEVLRDLELGPGDLAAVGITNQRETTVVWERATGKPIHNAIVWQDTRTDKLCVELGGAEGPNRYQERTGLPLSTYFAGPKLRWILDHVDGAMARAEAGELCFGTIDSWVLWNLTGEHVTDVTNASRTMLMDLRTLAWDPEICADFGIPTAVLPAIRSSSEVYAVPESGPLAGVPVAGILGDQQAATFGQACLEPGEAKNTYGTGNFMLLNTGTTPVVSKHGLLTTVCYRLGEQDAVYALEGSIAVTGSLVQWFRDNLGIIASADEIEPLARSVADNGGAYIVPAFSGLFAPRWRPDARGVIAGLTRFVNRAHLARAVLESTAFQTREVVDAMRADAASQRLGLELTTLKVDGGMVCNDLLMQFQSDILGVPVVRPVVNETTALGAAYAAGLAVGYWSGTDEIRANWSADTTWHPEMGEDERAGHLTAWNKAVERTYGWVD</sequence>
<feature type="binding site" evidence="7">
    <location>
        <position position="13"/>
    </location>
    <ligand>
        <name>ATP</name>
        <dbReference type="ChEBI" id="CHEBI:30616"/>
    </ligand>
</feature>
<feature type="binding site" evidence="7">
    <location>
        <position position="134"/>
    </location>
    <ligand>
        <name>sn-glycerol 3-phosphate</name>
        <dbReference type="ChEBI" id="CHEBI:57597"/>
    </ligand>
</feature>
<gene>
    <name evidence="7 11" type="primary">glpK</name>
    <name evidence="11" type="ORF">ACFO0B_22215</name>
</gene>
<dbReference type="HAMAP" id="MF_00186">
    <property type="entry name" value="Glycerol_kin"/>
    <property type="match status" value="1"/>
</dbReference>
<keyword evidence="2 7" id="KW-0808">Transferase</keyword>
<evidence type="ECO:0000256" key="2">
    <source>
        <dbReference type="ARBA" id="ARBA00022679"/>
    </source>
</evidence>
<feature type="binding site" evidence="7">
    <location>
        <position position="306"/>
    </location>
    <ligand>
        <name>ATP</name>
        <dbReference type="ChEBI" id="CHEBI:30616"/>
    </ligand>
</feature>
<dbReference type="PROSITE" id="PS00445">
    <property type="entry name" value="FGGY_KINASES_2"/>
    <property type="match status" value="1"/>
</dbReference>
<evidence type="ECO:0000256" key="8">
    <source>
        <dbReference type="RuleBase" id="RU003733"/>
    </source>
</evidence>
<feature type="binding site" evidence="7">
    <location>
        <position position="416"/>
    </location>
    <ligand>
        <name>ADP</name>
        <dbReference type="ChEBI" id="CHEBI:456216"/>
    </ligand>
</feature>
<feature type="binding site" evidence="7">
    <location>
        <position position="262"/>
    </location>
    <ligand>
        <name>ATP</name>
        <dbReference type="ChEBI" id="CHEBI:30616"/>
    </ligand>
</feature>
<feature type="binding site" evidence="7">
    <location>
        <position position="82"/>
    </location>
    <ligand>
        <name>glycerol</name>
        <dbReference type="ChEBI" id="CHEBI:17754"/>
    </ligand>
</feature>
<dbReference type="InterPro" id="IPR018485">
    <property type="entry name" value="FGGY_C"/>
</dbReference>
<keyword evidence="6 7" id="KW-0067">ATP-binding</keyword>
<dbReference type="CDD" id="cd07769">
    <property type="entry name" value="ASKHA_NBD_FGGY_GK"/>
    <property type="match status" value="1"/>
</dbReference>
<dbReference type="SUPFAM" id="SSF53067">
    <property type="entry name" value="Actin-like ATPase domain"/>
    <property type="match status" value="2"/>
</dbReference>
<dbReference type="PANTHER" id="PTHR10196">
    <property type="entry name" value="SUGAR KINASE"/>
    <property type="match status" value="1"/>
</dbReference>
<feature type="binding site" evidence="7">
    <location>
        <position position="412"/>
    </location>
    <ligand>
        <name>ATP</name>
        <dbReference type="ChEBI" id="CHEBI:30616"/>
    </ligand>
</feature>
<comment type="pathway">
    <text evidence="7">Polyol metabolism; glycerol degradation via glycerol kinase pathway; sn-glycerol 3-phosphate from glycerol: step 1/1.</text>
</comment>
<comment type="catalytic activity">
    <reaction evidence="7">
        <text>glycerol + ATP = sn-glycerol 3-phosphate + ADP + H(+)</text>
        <dbReference type="Rhea" id="RHEA:21644"/>
        <dbReference type="ChEBI" id="CHEBI:15378"/>
        <dbReference type="ChEBI" id="CHEBI:17754"/>
        <dbReference type="ChEBI" id="CHEBI:30616"/>
        <dbReference type="ChEBI" id="CHEBI:57597"/>
        <dbReference type="ChEBI" id="CHEBI:456216"/>
        <dbReference type="EC" id="2.7.1.30"/>
    </reaction>
</comment>
<feature type="binding site" evidence="7">
    <location>
        <position position="83"/>
    </location>
    <ligand>
        <name>sn-glycerol 3-phosphate</name>
        <dbReference type="ChEBI" id="CHEBI:57597"/>
    </ligand>
</feature>
<dbReference type="InterPro" id="IPR018483">
    <property type="entry name" value="Carb_kinase_FGGY_CS"/>
</dbReference>
<comment type="caution">
    <text evidence="11">The sequence shown here is derived from an EMBL/GenBank/DDBJ whole genome shotgun (WGS) entry which is preliminary data.</text>
</comment>
<evidence type="ECO:0000259" key="10">
    <source>
        <dbReference type="Pfam" id="PF02782"/>
    </source>
</evidence>
<accession>A0ABV8DX37</accession>
<reference evidence="12" key="1">
    <citation type="journal article" date="2019" name="Int. J. Syst. Evol. Microbiol.">
        <title>The Global Catalogue of Microorganisms (GCM) 10K type strain sequencing project: providing services to taxonomists for standard genome sequencing and annotation.</title>
        <authorList>
            <consortium name="The Broad Institute Genomics Platform"/>
            <consortium name="The Broad Institute Genome Sequencing Center for Infectious Disease"/>
            <person name="Wu L."/>
            <person name="Ma J."/>
        </authorList>
    </citation>
    <scope>NUCLEOTIDE SEQUENCE [LARGE SCALE GENOMIC DNA]</scope>
    <source>
        <strain evidence="12">CGMCC 4.7330</strain>
    </source>
</reference>
<evidence type="ECO:0000313" key="12">
    <source>
        <dbReference type="Proteomes" id="UP001595696"/>
    </source>
</evidence>
<keyword evidence="3 7" id="KW-0547">Nucleotide-binding</keyword>
<feature type="binding site" evidence="7">
    <location>
        <position position="240"/>
    </location>
    <ligand>
        <name>glycerol</name>
        <dbReference type="ChEBI" id="CHEBI:17754"/>
    </ligand>
</feature>
<feature type="binding site" evidence="7">
    <location>
        <position position="412"/>
    </location>
    <ligand>
        <name>ADP</name>
        <dbReference type="ChEBI" id="CHEBI:456216"/>
    </ligand>
</feature>
<evidence type="ECO:0000256" key="1">
    <source>
        <dbReference type="ARBA" id="ARBA00009156"/>
    </source>
</evidence>
<evidence type="ECO:0000313" key="11">
    <source>
        <dbReference type="EMBL" id="MFC3964710.1"/>
    </source>
</evidence>
<evidence type="ECO:0000256" key="3">
    <source>
        <dbReference type="ARBA" id="ARBA00022741"/>
    </source>
</evidence>
<feature type="binding site" evidence="7">
    <location>
        <position position="83"/>
    </location>
    <ligand>
        <name>glycerol</name>
        <dbReference type="ChEBI" id="CHEBI:17754"/>
    </ligand>
</feature>
<feature type="binding site" evidence="7">
    <location>
        <position position="12"/>
    </location>
    <ligand>
        <name>sn-glycerol 3-phosphate</name>
        <dbReference type="ChEBI" id="CHEBI:57597"/>
    </ligand>
</feature>
<comment type="similarity">
    <text evidence="1 7 8">Belongs to the FGGY kinase family.</text>
</comment>
<feature type="binding site" evidence="7">
    <location>
        <position position="14"/>
    </location>
    <ligand>
        <name>ATP</name>
        <dbReference type="ChEBI" id="CHEBI:30616"/>
    </ligand>
</feature>
<dbReference type="EC" id="2.7.1.30" evidence="7"/>
<dbReference type="Proteomes" id="UP001595696">
    <property type="component" value="Unassembled WGS sequence"/>
</dbReference>
<dbReference type="NCBIfam" id="TIGR01311">
    <property type="entry name" value="glycerol_kin"/>
    <property type="match status" value="1"/>
</dbReference>
<feature type="binding site" evidence="7">
    <location>
        <position position="134"/>
    </location>
    <ligand>
        <name>glycerol</name>
        <dbReference type="ChEBI" id="CHEBI:17754"/>
    </ligand>
</feature>
<dbReference type="PIRSF" id="PIRSF000538">
    <property type="entry name" value="GlpK"/>
    <property type="match status" value="1"/>
</dbReference>
<dbReference type="Gene3D" id="3.30.420.40">
    <property type="match status" value="2"/>
</dbReference>
<dbReference type="NCBIfam" id="NF000756">
    <property type="entry name" value="PRK00047.1"/>
    <property type="match status" value="1"/>
</dbReference>
<dbReference type="InterPro" id="IPR043129">
    <property type="entry name" value="ATPase_NBD"/>
</dbReference>
<keyword evidence="12" id="KW-1185">Reference proteome</keyword>
<dbReference type="RefSeq" id="WP_378614463.1">
    <property type="nucleotide sequence ID" value="NZ_JBHSAX010000017.1"/>
</dbReference>